<reference evidence="9" key="2">
    <citation type="submission" date="2016-10" db="EMBL/GenBank/DDBJ databases">
        <authorList>
            <person name="de Groot N.N."/>
        </authorList>
    </citation>
    <scope>NUCLEOTIDE SEQUENCE</scope>
</reference>
<proteinExistence type="inferred from homology"/>
<dbReference type="PANTHER" id="PTHR42960">
    <property type="entry name" value="YCF46 PROTEIN"/>
    <property type="match status" value="1"/>
</dbReference>
<dbReference type="Pfam" id="PF00004">
    <property type="entry name" value="AAA"/>
    <property type="match status" value="1"/>
</dbReference>
<dbReference type="InterPro" id="IPR003959">
    <property type="entry name" value="ATPase_AAA_core"/>
</dbReference>
<dbReference type="EMBL" id="LT622869">
    <property type="protein sequence ID" value="SCW22504.1"/>
    <property type="molecule type" value="Genomic_DNA"/>
</dbReference>
<dbReference type="SMART" id="SM00382">
    <property type="entry name" value="AAA"/>
    <property type="match status" value="1"/>
</dbReference>
<dbReference type="Gene3D" id="1.10.8.60">
    <property type="match status" value="1"/>
</dbReference>
<accession>A0A1G4NV71</accession>
<evidence type="ECO:0000313" key="9">
    <source>
        <dbReference type="EMBL" id="SCW22504.1"/>
    </source>
</evidence>
<dbReference type="InterPro" id="IPR027417">
    <property type="entry name" value="P-loop_NTPase"/>
</dbReference>
<evidence type="ECO:0000256" key="4">
    <source>
        <dbReference type="ARBA" id="ARBA00022741"/>
    </source>
</evidence>
<keyword evidence="4" id="KW-0547">Nucleotide-binding</keyword>
<dbReference type="InterPro" id="IPR003593">
    <property type="entry name" value="AAA+_ATPase"/>
</dbReference>
<evidence type="ECO:0000256" key="3">
    <source>
        <dbReference type="ARBA" id="ARBA00022640"/>
    </source>
</evidence>
<dbReference type="GO" id="GO:0009507">
    <property type="term" value="C:chloroplast"/>
    <property type="evidence" value="ECO:0007669"/>
    <property type="project" value="UniProtKB-SubCell"/>
</dbReference>
<evidence type="ECO:0000256" key="1">
    <source>
        <dbReference type="ARBA" id="ARBA00004229"/>
    </source>
</evidence>
<evidence type="ECO:0000256" key="7">
    <source>
        <dbReference type="ARBA" id="ARBA00040480"/>
    </source>
</evidence>
<dbReference type="Gene3D" id="3.40.50.300">
    <property type="entry name" value="P-loop containing nucleotide triphosphate hydrolases"/>
    <property type="match status" value="1"/>
</dbReference>
<dbReference type="GO" id="GO:0016887">
    <property type="term" value="F:ATP hydrolysis activity"/>
    <property type="evidence" value="ECO:0007669"/>
    <property type="project" value="InterPro"/>
</dbReference>
<dbReference type="InterPro" id="IPR052381">
    <property type="entry name" value="AAA_domain_protein"/>
</dbReference>
<reference evidence="9" key="1">
    <citation type="submission" date="2016-10" db="EMBL/GenBank/DDBJ databases">
        <title>Chloroplast genomes as a tool to resolve red algal phylogenies: a case study in the Nemaliales.</title>
        <authorList>
            <person name="Costa J.F."/>
            <person name="Lin S.M."/>
            <person name="Macaya E.C."/>
            <person name="Fernandez-Garcia C."/>
            <person name="Verbruggen H."/>
        </authorList>
    </citation>
    <scope>NUCLEOTIDE SEQUENCE</scope>
</reference>
<evidence type="ECO:0000259" key="8">
    <source>
        <dbReference type="SMART" id="SM00382"/>
    </source>
</evidence>
<dbReference type="PANTHER" id="PTHR42960:SF1">
    <property type="entry name" value="YCF46 PROTEIN"/>
    <property type="match status" value="1"/>
</dbReference>
<sequence>MHFYTELRLLIQSSCSFIYIVTYEEERLESIVKSIADDDLSQGLYTWDFVQGFNYADSDYNDTKKNPLRALEFIDSFNMNADAIFLLKDFHLFFSDISVLRKIRNLSRKLDLCNHVVIIAGTNSSLPSELKHLIQYLILPLPNKYEIRLELYRLFNNLSLSTAIVSRQVNLISGLSQGLSINQLRKIISKLMINSKYVDDAYLQQFLQEKQKYIRTSLLEICSSTVSLNEIGGIDNLKNWLLTRSNSFSESSLNYGLPYPKGLLLLGIQGTGKSLTAKAIANTWNLVLLRLDVGRLFAGVVGQSEANTREMIQVVEASAPCVLWIDEIDKVFDKNLGGNDSGTSNRVLATLLTWLSDKTAPVFIVATANSIASLPAEIIRKGRFDEIFFLNLPSRPEREKIFQVHLKKVRPETWHRYNINYLAQYSKLFSGAEIQQVVVEAMHMAFIHNRDFTSLDIINAIDTIIPLAFSDYDSVHRIQELASLGKFRLASSN</sequence>
<dbReference type="GO" id="GO:0005524">
    <property type="term" value="F:ATP binding"/>
    <property type="evidence" value="ECO:0007669"/>
    <property type="project" value="UniProtKB-KW"/>
</dbReference>
<dbReference type="AlphaFoldDB" id="A0A1G4NV71"/>
<keyword evidence="2 9" id="KW-0150">Chloroplast</keyword>
<comment type="similarity">
    <text evidence="6">Belongs to the AAA ATPase family. Highly divergent.</text>
</comment>
<keyword evidence="3 9" id="KW-0934">Plastid</keyword>
<dbReference type="RefSeq" id="YP_009314250.1">
    <property type="nucleotide sequence ID" value="NC_031661.1"/>
</dbReference>
<gene>
    <name evidence="9" type="primary">ycf46</name>
    <name evidence="9" type="ORF">J0237_40</name>
</gene>
<dbReference type="CDD" id="cd19507">
    <property type="entry name" value="RecA-like_Ycf46-like"/>
    <property type="match status" value="1"/>
</dbReference>
<feature type="domain" description="AAA+ ATPase" evidence="8">
    <location>
        <begin position="259"/>
        <end position="394"/>
    </location>
</feature>
<dbReference type="GeneID" id="29999352"/>
<evidence type="ECO:0000256" key="2">
    <source>
        <dbReference type="ARBA" id="ARBA00022528"/>
    </source>
</evidence>
<geneLocation type="chloroplast" evidence="9"/>
<dbReference type="SUPFAM" id="SSF52540">
    <property type="entry name" value="P-loop containing nucleoside triphosphate hydrolases"/>
    <property type="match status" value="1"/>
</dbReference>
<organism evidence="9">
    <name type="scientific">Liagora harveyana</name>
    <dbReference type="NCBI Taxonomy" id="406718"/>
    <lineage>
        <taxon>Eukaryota</taxon>
        <taxon>Rhodophyta</taxon>
        <taxon>Florideophyceae</taxon>
        <taxon>Nemaliophycidae</taxon>
        <taxon>Nemaliales</taxon>
        <taxon>Liagoraceae</taxon>
        <taxon>Liagora</taxon>
    </lineage>
</organism>
<name>A0A1G4NV71_9FLOR</name>
<comment type="subcellular location">
    <subcellularLocation>
        <location evidence="1">Plastid</location>
        <location evidence="1">Chloroplast</location>
    </subcellularLocation>
</comment>
<protein>
    <recommendedName>
        <fullName evidence="7">Uncharacterized AAA domain-containing protein ycf46</fullName>
    </recommendedName>
</protein>
<evidence type="ECO:0000256" key="5">
    <source>
        <dbReference type="ARBA" id="ARBA00022840"/>
    </source>
</evidence>
<evidence type="ECO:0000256" key="6">
    <source>
        <dbReference type="ARBA" id="ARBA00038088"/>
    </source>
</evidence>
<keyword evidence="5" id="KW-0067">ATP-binding</keyword>